<evidence type="ECO:0000256" key="7">
    <source>
        <dbReference type="SAM" id="SignalP"/>
    </source>
</evidence>
<comment type="subcellular location">
    <subcellularLocation>
        <location evidence="1">Membrane</location>
        <topology evidence="1">Multi-pass membrane protein</topology>
    </subcellularLocation>
</comment>
<feature type="transmembrane region" description="Helical" evidence="6">
    <location>
        <begin position="454"/>
        <end position="482"/>
    </location>
</feature>
<feature type="transmembrane region" description="Helical" evidence="6">
    <location>
        <begin position="340"/>
        <end position="359"/>
    </location>
</feature>
<feature type="domain" description="Cytochrome C biogenesis protein transmembrane" evidence="8">
    <location>
        <begin position="295"/>
        <end position="507"/>
    </location>
</feature>
<dbReference type="EMBL" id="JBHRSB010000008">
    <property type="protein sequence ID" value="MFC3002952.1"/>
    <property type="molecule type" value="Genomic_DNA"/>
</dbReference>
<dbReference type="InterPro" id="IPR035671">
    <property type="entry name" value="DsbD_gamma"/>
</dbReference>
<dbReference type="Pfam" id="PF13899">
    <property type="entry name" value="Thioredoxin_7"/>
    <property type="match status" value="1"/>
</dbReference>
<dbReference type="InterPro" id="IPR003834">
    <property type="entry name" value="Cyt_c_assmbl_TM_dom"/>
</dbReference>
<evidence type="ECO:0000256" key="5">
    <source>
        <dbReference type="ARBA" id="ARBA00023136"/>
    </source>
</evidence>
<feature type="transmembrane region" description="Helical" evidence="6">
    <location>
        <begin position="379"/>
        <end position="400"/>
    </location>
</feature>
<dbReference type="Pfam" id="PF11412">
    <property type="entry name" value="DsbD_N"/>
    <property type="match status" value="1"/>
</dbReference>
<keyword evidence="3" id="KW-0201">Cytochrome c-type biogenesis</keyword>
<evidence type="ECO:0000256" key="1">
    <source>
        <dbReference type="ARBA" id="ARBA00004141"/>
    </source>
</evidence>
<feature type="transmembrane region" description="Helical" evidence="6">
    <location>
        <begin position="420"/>
        <end position="448"/>
    </location>
</feature>
<dbReference type="Pfam" id="PF02683">
    <property type="entry name" value="DsbD_TM"/>
    <property type="match status" value="1"/>
</dbReference>
<dbReference type="CDD" id="cd02953">
    <property type="entry name" value="DsbDgamma"/>
    <property type="match status" value="1"/>
</dbReference>
<evidence type="ECO:0000259" key="9">
    <source>
        <dbReference type="Pfam" id="PF11412"/>
    </source>
</evidence>
<dbReference type="InterPro" id="IPR028250">
    <property type="entry name" value="DsbDN"/>
</dbReference>
<accession>A0ABV7BZ88</accession>
<evidence type="ECO:0000313" key="11">
    <source>
        <dbReference type="Proteomes" id="UP001595420"/>
    </source>
</evidence>
<proteinExistence type="predicted"/>
<evidence type="ECO:0000256" key="6">
    <source>
        <dbReference type="SAM" id="Phobius"/>
    </source>
</evidence>
<reference evidence="11" key="1">
    <citation type="journal article" date="2019" name="Int. J. Syst. Evol. Microbiol.">
        <title>The Global Catalogue of Microorganisms (GCM) 10K type strain sequencing project: providing services to taxonomists for standard genome sequencing and annotation.</title>
        <authorList>
            <consortium name="The Broad Institute Genomics Platform"/>
            <consortium name="The Broad Institute Genome Sequencing Center for Infectious Disease"/>
            <person name="Wu L."/>
            <person name="Ma J."/>
        </authorList>
    </citation>
    <scope>NUCLEOTIDE SEQUENCE [LARGE SCALE GENOMIC DNA]</scope>
    <source>
        <strain evidence="11">CGMCC 1.16855</strain>
    </source>
</reference>
<dbReference type="Proteomes" id="UP001595420">
    <property type="component" value="Unassembled WGS sequence"/>
</dbReference>
<evidence type="ECO:0000259" key="8">
    <source>
        <dbReference type="Pfam" id="PF02683"/>
    </source>
</evidence>
<evidence type="ECO:0000256" key="3">
    <source>
        <dbReference type="ARBA" id="ARBA00022748"/>
    </source>
</evidence>
<feature type="transmembrane region" description="Helical" evidence="6">
    <location>
        <begin position="294"/>
        <end position="319"/>
    </location>
</feature>
<feature type="domain" description="Thiol:disulfide interchange protein DsbD N-terminal" evidence="9">
    <location>
        <begin position="43"/>
        <end position="163"/>
    </location>
</feature>
<comment type="caution">
    <text evidence="10">The sequence shown here is derived from an EMBL/GenBank/DDBJ whole genome shotgun (WGS) entry which is preliminary data.</text>
</comment>
<dbReference type="PANTHER" id="PTHR32234">
    <property type="entry name" value="THIOL:DISULFIDE INTERCHANGE PROTEIN DSBD"/>
    <property type="match status" value="1"/>
</dbReference>
<keyword evidence="11" id="KW-1185">Reference proteome</keyword>
<dbReference type="RefSeq" id="WP_216839247.1">
    <property type="nucleotide sequence ID" value="NZ_JAFNJS010000008.1"/>
</dbReference>
<keyword evidence="2 6" id="KW-0812">Transmembrane</keyword>
<organism evidence="10 11">
    <name type="scientific">Falsiroseomonas tokyonensis</name>
    <dbReference type="NCBI Taxonomy" id="430521"/>
    <lineage>
        <taxon>Bacteria</taxon>
        <taxon>Pseudomonadati</taxon>
        <taxon>Pseudomonadota</taxon>
        <taxon>Alphaproteobacteria</taxon>
        <taxon>Acetobacterales</taxon>
        <taxon>Roseomonadaceae</taxon>
        <taxon>Falsiroseomonas</taxon>
    </lineage>
</organism>
<gene>
    <name evidence="10" type="ORF">ACFOD3_23845</name>
</gene>
<sequence length="693" mass="69934">MLRRPSLPLGPLLLGLVLAVPAAAPASAVESAAISSPRATATLVADSAAVAPGQTFQLGLRLRLAPGWHSYWRNAGDAGAAPEVVLNLPEGASAGPIAWPAPERIPYGPLVNYGYTNEVLLPLPVTLPASLAPGELLTLQAEATWLVCADVCIPEEGQFSLTLPVAETATPSPLAAPLFEAADAALPRALPWPVQAGGGAGRASLTLGGTGLTPAALQDAFFFPAEPGVLDNTAPQPMTLRDGRLTLGLTLLPDAAAAALEGTLVLRDGGGQRAAFAISAPLVGPAESAATLPLWQALLLALAGGLILNLMPCVFPVLAMKAMALARLGGAARGEIRWHATAYTAGVLVSFGAIGGLLVALRAAGTAAGWGFQFTEPAFVAAMAWLVLAVGLNLSGVFVLGRTMGAGQSLAGRGGALGAFATGGLAVLLATPCTAPFMAAALGAALVMPPAATMAVFLALGLGLAAPYALLGLAPGLACALPRPGLWMERLRQALAFPMYATAAWLVWVLALQAGPDGVLLGLAGAVVLAAGLWGLGLAQRAGAGGWRIAGVTAAGVAVLAALALLPRLSAAPAVAAQADAQAEPWSAARVEALRAAGRPVFVNATAAWCITCQVNDRVALRAAAVRDAFAAQDVAYLKADWTRGDPAIGAMLREQGREGVPLYLYWAPGAATPQVLPQILTEGLVLEALRGG</sequence>
<evidence type="ECO:0000256" key="2">
    <source>
        <dbReference type="ARBA" id="ARBA00022692"/>
    </source>
</evidence>
<keyword evidence="7" id="KW-0732">Signal</keyword>
<feature type="chain" id="PRO_5046279702" evidence="7">
    <location>
        <begin position="29"/>
        <end position="693"/>
    </location>
</feature>
<feature type="transmembrane region" description="Helical" evidence="6">
    <location>
        <begin position="518"/>
        <end position="539"/>
    </location>
</feature>
<evidence type="ECO:0000256" key="4">
    <source>
        <dbReference type="ARBA" id="ARBA00022989"/>
    </source>
</evidence>
<name>A0ABV7BZ88_9PROT</name>
<feature type="signal peptide" evidence="7">
    <location>
        <begin position="1"/>
        <end position="28"/>
    </location>
</feature>
<protein>
    <submittedName>
        <fullName evidence="10">Protein-disulfide reductase DsbD family protein</fullName>
    </submittedName>
</protein>
<keyword evidence="4 6" id="KW-1133">Transmembrane helix</keyword>
<dbReference type="PANTHER" id="PTHR32234:SF3">
    <property type="entry name" value="SUPPRESSION OF COPPER SENSITIVITY PROTEIN"/>
    <property type="match status" value="1"/>
</dbReference>
<feature type="transmembrane region" description="Helical" evidence="6">
    <location>
        <begin position="494"/>
        <end position="512"/>
    </location>
</feature>
<keyword evidence="5 6" id="KW-0472">Membrane</keyword>
<feature type="transmembrane region" description="Helical" evidence="6">
    <location>
        <begin position="546"/>
        <end position="566"/>
    </location>
</feature>
<evidence type="ECO:0000313" key="10">
    <source>
        <dbReference type="EMBL" id="MFC3002952.1"/>
    </source>
</evidence>